<organism evidence="3 4">
    <name type="scientific">Psilocybe cf. subviscida</name>
    <dbReference type="NCBI Taxonomy" id="2480587"/>
    <lineage>
        <taxon>Eukaryota</taxon>
        <taxon>Fungi</taxon>
        <taxon>Dikarya</taxon>
        <taxon>Basidiomycota</taxon>
        <taxon>Agaricomycotina</taxon>
        <taxon>Agaricomycetes</taxon>
        <taxon>Agaricomycetidae</taxon>
        <taxon>Agaricales</taxon>
        <taxon>Agaricineae</taxon>
        <taxon>Strophariaceae</taxon>
        <taxon>Psilocybe</taxon>
    </lineage>
</organism>
<feature type="region of interest" description="Disordered" evidence="1">
    <location>
        <begin position="298"/>
        <end position="320"/>
    </location>
</feature>
<reference evidence="3 4" key="1">
    <citation type="journal article" date="2020" name="ISME J.">
        <title>Uncovering the hidden diversity of litter-decomposition mechanisms in mushroom-forming fungi.</title>
        <authorList>
            <person name="Floudas D."/>
            <person name="Bentzer J."/>
            <person name="Ahren D."/>
            <person name="Johansson T."/>
            <person name="Persson P."/>
            <person name="Tunlid A."/>
        </authorList>
    </citation>
    <scope>NUCLEOTIDE SEQUENCE [LARGE SCALE GENOMIC DNA]</scope>
    <source>
        <strain evidence="3 4">CBS 101986</strain>
    </source>
</reference>
<dbReference type="SMART" id="SM00160">
    <property type="entry name" value="RanBD"/>
    <property type="match status" value="1"/>
</dbReference>
<dbReference type="SUPFAM" id="SSF50729">
    <property type="entry name" value="PH domain-like"/>
    <property type="match status" value="1"/>
</dbReference>
<feature type="compositionally biased region" description="Polar residues" evidence="1">
    <location>
        <begin position="163"/>
        <end position="179"/>
    </location>
</feature>
<name>A0A8H5B4T6_9AGAR</name>
<dbReference type="OrthoDB" id="2357150at2759"/>
<dbReference type="EMBL" id="JAACJJ010000042">
    <property type="protein sequence ID" value="KAF5316744.1"/>
    <property type="molecule type" value="Genomic_DNA"/>
</dbReference>
<evidence type="ECO:0000313" key="4">
    <source>
        <dbReference type="Proteomes" id="UP000567179"/>
    </source>
</evidence>
<dbReference type="Pfam" id="PF00638">
    <property type="entry name" value="Ran_BP1"/>
    <property type="match status" value="1"/>
</dbReference>
<dbReference type="PROSITE" id="PS50196">
    <property type="entry name" value="RANBD1"/>
    <property type="match status" value="1"/>
</dbReference>
<accession>A0A8H5B4T6</accession>
<gene>
    <name evidence="3" type="ORF">D9619_006779</name>
</gene>
<evidence type="ECO:0000256" key="1">
    <source>
        <dbReference type="SAM" id="MobiDB-lite"/>
    </source>
</evidence>
<dbReference type="PANTHER" id="PTHR23138">
    <property type="entry name" value="RAN BINDING PROTEIN"/>
    <property type="match status" value="1"/>
</dbReference>
<feature type="region of interest" description="Disordered" evidence="1">
    <location>
        <begin position="115"/>
        <end position="235"/>
    </location>
</feature>
<dbReference type="InterPro" id="IPR000156">
    <property type="entry name" value="Ran_bind_dom"/>
</dbReference>
<sequence length="540" mass="57973">MFPTPDFNFVVAGIATFAATVGYACSRRLSSSSSSLPIPDILRDSIMSDAQAERESPSPTVVDFEELSDSTTAASSMVVETVTVELTKTTAHPTSTESSMVVEVSTVTEVSNAPIALPPASLPSRKDSLKRKAPHDGFDEAPKEELGYPHNLTNIYPNKRSRTPTSQKSRSTSPPIQASKSRKSVTPDAVEVKAEDVETPTTPERETTIEATPVPERDQRAPSPEAVGLATPEPTPPPAVAIVEVEPVLALPPLLAAPVLVVKGPKVTQPNTEAPSAPFPFLASPTPNPFASYTNKSPFGSPAATRPATPKSFASPPGGGFASFAGTRSPFASFGKSPEQSTFGRASSQRSIWSANDITSQQNEDPAETFLHDLLPVVEKNNAIEGSKKEPPAASVQLPEKYTPVTGEEGEQVEMELKGLKLFVKRGSSAFSEGILGQIKLLSNLETQEQRLLFRREPLLKVSMNMRLQPTVRAAFVPEENVLKLILKESIEVSATETKQEVVIYAVKPGKACNKQDFKNFAESLMSNENLKAPTKVRSA</sequence>
<feature type="domain" description="RanBD1" evidence="2">
    <location>
        <begin position="396"/>
        <end position="523"/>
    </location>
</feature>
<feature type="compositionally biased region" description="Basic and acidic residues" evidence="1">
    <location>
        <begin position="134"/>
        <end position="147"/>
    </location>
</feature>
<proteinExistence type="predicted"/>
<dbReference type="Gene3D" id="2.30.29.30">
    <property type="entry name" value="Pleckstrin-homology domain (PH domain)/Phosphotyrosine-binding domain (PTB)"/>
    <property type="match status" value="1"/>
</dbReference>
<protein>
    <recommendedName>
        <fullName evidence="2">RanBD1 domain-containing protein</fullName>
    </recommendedName>
</protein>
<keyword evidence="4" id="KW-1185">Reference proteome</keyword>
<comment type="caution">
    <text evidence="3">The sequence shown here is derived from an EMBL/GenBank/DDBJ whole genome shotgun (WGS) entry which is preliminary data.</text>
</comment>
<dbReference type="InterPro" id="IPR045255">
    <property type="entry name" value="RanBP1-like"/>
</dbReference>
<dbReference type="Proteomes" id="UP000567179">
    <property type="component" value="Unassembled WGS sequence"/>
</dbReference>
<evidence type="ECO:0000259" key="2">
    <source>
        <dbReference type="PROSITE" id="PS50196"/>
    </source>
</evidence>
<dbReference type="InterPro" id="IPR011993">
    <property type="entry name" value="PH-like_dom_sf"/>
</dbReference>
<evidence type="ECO:0000313" key="3">
    <source>
        <dbReference type="EMBL" id="KAF5316744.1"/>
    </source>
</evidence>
<dbReference type="AlphaFoldDB" id="A0A8H5B4T6"/>